<evidence type="ECO:0000313" key="2">
    <source>
        <dbReference type="Proteomes" id="UP000063429"/>
    </source>
</evidence>
<dbReference type="Proteomes" id="UP000063429">
    <property type="component" value="Chromosome"/>
</dbReference>
<reference evidence="2" key="1">
    <citation type="journal article" date="2015" name="Genome Announc.">
        <title>Complete Genome Sequence of Herbaspirillum hiltneri N3 (DSM 17495), Isolated from Surface-Sterilized Wheat Roots.</title>
        <authorList>
            <person name="Guizelini D."/>
            <person name="Saizaki P.M."/>
            <person name="Coimbra N.A."/>
            <person name="Weiss V.A."/>
            <person name="Faoro H."/>
            <person name="Sfeir M.Z."/>
            <person name="Baura V.A."/>
            <person name="Monteiro R.A."/>
            <person name="Chubatsu L.S."/>
            <person name="Souza E.M."/>
            <person name="Cruz L.M."/>
            <person name="Pedrosa F.O."/>
            <person name="Raittz R.T."/>
            <person name="Marchaukoski J.N."/>
            <person name="Steffens M.B."/>
        </authorList>
    </citation>
    <scope>NUCLEOTIDE SEQUENCE [LARGE SCALE GENOMIC DNA]</scope>
    <source>
        <strain evidence="2">N3</strain>
    </source>
</reference>
<dbReference type="EMBL" id="CP011409">
    <property type="protein sequence ID" value="AKZ63937.1"/>
    <property type="molecule type" value="Genomic_DNA"/>
</dbReference>
<keyword evidence="2" id="KW-1185">Reference proteome</keyword>
<dbReference type="RefSeq" id="WP_053198973.1">
    <property type="nucleotide sequence ID" value="NZ_CP011409.1"/>
</dbReference>
<gene>
    <name evidence="1" type="ORF">F506_15840</name>
</gene>
<protein>
    <recommendedName>
        <fullName evidence="3">Motility protein YjfB-like</fullName>
    </recommendedName>
</protein>
<evidence type="ECO:0008006" key="3">
    <source>
        <dbReference type="Google" id="ProtNLM"/>
    </source>
</evidence>
<accession>A0ABM5V2X7</accession>
<proteinExistence type="predicted"/>
<name>A0ABM5V2X7_9BURK</name>
<sequence length="60" mass="6105">MEIASLATGVATAWLAKKAVEGIGLDLTKVANHVVDDVVGLVSPALPANPNIGRLINTKA</sequence>
<evidence type="ECO:0000313" key="1">
    <source>
        <dbReference type="EMBL" id="AKZ63937.1"/>
    </source>
</evidence>
<organism evidence="1 2">
    <name type="scientific">Herbaspirillum hiltneri N3</name>
    <dbReference type="NCBI Taxonomy" id="1262470"/>
    <lineage>
        <taxon>Bacteria</taxon>
        <taxon>Pseudomonadati</taxon>
        <taxon>Pseudomonadota</taxon>
        <taxon>Betaproteobacteria</taxon>
        <taxon>Burkholderiales</taxon>
        <taxon>Oxalobacteraceae</taxon>
        <taxon>Herbaspirillum</taxon>
    </lineage>
</organism>